<accession>A0A502IHL1</accession>
<dbReference type="Proteomes" id="UP000320914">
    <property type="component" value="Unassembled WGS sequence"/>
</dbReference>
<reference evidence="1 2" key="1">
    <citation type="journal article" date="2019" name="Environ. Microbiol.">
        <title>Species interactions and distinct microbial communities in high Arctic permafrost affected cryosols are associated with the CH4 and CO2 gas fluxes.</title>
        <authorList>
            <person name="Altshuler I."/>
            <person name="Hamel J."/>
            <person name="Turney S."/>
            <person name="Magnuson E."/>
            <person name="Levesque R."/>
            <person name="Greer C."/>
            <person name="Whyte L.G."/>
        </authorList>
    </citation>
    <scope>NUCLEOTIDE SEQUENCE [LARGE SCALE GENOMIC DNA]</scope>
    <source>
        <strain evidence="1 2">OWC5</strain>
    </source>
</reference>
<dbReference type="EMBL" id="RCZA01000004">
    <property type="protein sequence ID" value="TPG84660.1"/>
    <property type="molecule type" value="Genomic_DNA"/>
</dbReference>
<proteinExistence type="predicted"/>
<comment type="caution">
    <text evidence="1">The sequence shown here is derived from an EMBL/GenBank/DDBJ whole genome shotgun (WGS) entry which is preliminary data.</text>
</comment>
<organism evidence="1 2">
    <name type="scientific">Pseudomonas mandelii</name>
    <dbReference type="NCBI Taxonomy" id="75612"/>
    <lineage>
        <taxon>Bacteria</taxon>
        <taxon>Pseudomonadati</taxon>
        <taxon>Pseudomonadota</taxon>
        <taxon>Gammaproteobacteria</taxon>
        <taxon>Pseudomonadales</taxon>
        <taxon>Pseudomonadaceae</taxon>
        <taxon>Pseudomonas</taxon>
    </lineage>
</organism>
<evidence type="ECO:0000313" key="1">
    <source>
        <dbReference type="EMBL" id="TPG84660.1"/>
    </source>
</evidence>
<dbReference type="RefSeq" id="WP_140678409.1">
    <property type="nucleotide sequence ID" value="NZ_RCZA01000004.1"/>
</dbReference>
<dbReference type="AlphaFoldDB" id="A0A502IHL1"/>
<evidence type="ECO:0000313" key="2">
    <source>
        <dbReference type="Proteomes" id="UP000320914"/>
    </source>
</evidence>
<protein>
    <submittedName>
        <fullName evidence="1">Uncharacterized protein</fullName>
    </submittedName>
</protein>
<name>A0A502IHL1_9PSED</name>
<sequence>MASTTNAQIGVLARPFTVEGVDPSDPTAQLPPDASTNGVYLNIPLWDSPSIEAGNSDLLEIWVLEPGVTDETRFYSNAFPVPVTIPARFHLPPQYLQREGEISLRYRVTLGDNGNEDTALPQRFTLKRQVPTNLAKPVFPNATPWGYFHCCSVPRMWVELLVRVPAQPGRFSKDDECVLDWEGFYTLNAVRAIPGTVGRFVKTLTEQDADSPIGFDFVLGADKFEQYIAPMGKKEPRPDGTTGSAKASYTLYRGGIAIGRSTVGLAKFDRVVPGESFHCDDEHDTCKK</sequence>
<gene>
    <name evidence="1" type="ORF">EAH74_11565</name>
</gene>